<evidence type="ECO:0000256" key="2">
    <source>
        <dbReference type="ARBA" id="ARBA00022499"/>
    </source>
</evidence>
<keyword evidence="3" id="KW-0597">Phosphoprotein</keyword>
<dbReference type="EMBL" id="JAODUO010001170">
    <property type="protein sequence ID" value="KAK2169833.1"/>
    <property type="molecule type" value="Genomic_DNA"/>
</dbReference>
<evidence type="ECO:0000256" key="9">
    <source>
        <dbReference type="ARBA" id="ARBA00061550"/>
    </source>
</evidence>
<dbReference type="PANTHER" id="PTHR23105">
    <property type="entry name" value="RIBOSOMAL PROTEIN L7AE FAMILY MEMBER"/>
    <property type="match status" value="1"/>
</dbReference>
<evidence type="ECO:0000313" key="12">
    <source>
        <dbReference type="Proteomes" id="UP001209878"/>
    </source>
</evidence>
<evidence type="ECO:0000256" key="1">
    <source>
        <dbReference type="ARBA" id="ARBA00004604"/>
    </source>
</evidence>
<dbReference type="SUPFAM" id="SSF56808">
    <property type="entry name" value="Ribosomal protein L1"/>
    <property type="match status" value="1"/>
</dbReference>
<evidence type="ECO:0000256" key="8">
    <source>
        <dbReference type="ARBA" id="ARBA00054167"/>
    </source>
</evidence>
<evidence type="ECO:0000256" key="7">
    <source>
        <dbReference type="ARBA" id="ARBA00023242"/>
    </source>
</evidence>
<comment type="subcellular location">
    <subcellularLocation>
        <location evidence="1">Nucleus</location>
        <location evidence="1">Nucleolus</location>
    </subcellularLocation>
</comment>
<evidence type="ECO:0000256" key="6">
    <source>
        <dbReference type="ARBA" id="ARBA00023054"/>
    </source>
</evidence>
<reference evidence="11" key="1">
    <citation type="journal article" date="2023" name="Mol. Biol. Evol.">
        <title>Third-Generation Sequencing Reveals the Adaptive Role of the Epigenome in Three Deep-Sea Polychaetes.</title>
        <authorList>
            <person name="Perez M."/>
            <person name="Aroh O."/>
            <person name="Sun Y."/>
            <person name="Lan Y."/>
            <person name="Juniper S.K."/>
            <person name="Young C.R."/>
            <person name="Angers B."/>
            <person name="Qian P.Y."/>
        </authorList>
    </citation>
    <scope>NUCLEOTIDE SEQUENCE</scope>
    <source>
        <strain evidence="11">R07B-5</strain>
    </source>
</reference>
<evidence type="ECO:0000256" key="10">
    <source>
        <dbReference type="ARBA" id="ARBA00070787"/>
    </source>
</evidence>
<proteinExistence type="inferred from homology"/>
<gene>
    <name evidence="11" type="ORF">NP493_1172g00016</name>
</gene>
<name>A0AAD9KDU4_RIDPI</name>
<keyword evidence="2" id="KW-1017">Isopeptide bond</keyword>
<dbReference type="CDD" id="cd00403">
    <property type="entry name" value="Ribosomal_L1"/>
    <property type="match status" value="1"/>
</dbReference>
<keyword evidence="4" id="KW-0832">Ubl conjugation</keyword>
<dbReference type="FunFam" id="3.40.50.790:FF:000004">
    <property type="entry name" value="Ribosomal L1 domain-containing 1-like 1"/>
    <property type="match status" value="1"/>
</dbReference>
<comment type="caution">
    <text evidence="11">The sequence shown here is derived from an EMBL/GenBank/DDBJ whole genome shotgun (WGS) entry which is preliminary data.</text>
</comment>
<keyword evidence="7" id="KW-0539">Nucleus</keyword>
<evidence type="ECO:0000313" key="11">
    <source>
        <dbReference type="EMBL" id="KAK2169833.1"/>
    </source>
</evidence>
<dbReference type="Gene3D" id="3.40.50.790">
    <property type="match status" value="1"/>
</dbReference>
<keyword evidence="6" id="KW-0175">Coiled coil</keyword>
<dbReference type="Proteomes" id="UP001209878">
    <property type="component" value="Unassembled WGS sequence"/>
</dbReference>
<evidence type="ECO:0000256" key="4">
    <source>
        <dbReference type="ARBA" id="ARBA00022843"/>
    </source>
</evidence>
<dbReference type="GO" id="GO:0003723">
    <property type="term" value="F:RNA binding"/>
    <property type="evidence" value="ECO:0007669"/>
    <property type="project" value="InterPro"/>
</dbReference>
<dbReference type="InterPro" id="IPR050257">
    <property type="entry name" value="eL8/uL1-like"/>
</dbReference>
<dbReference type="InterPro" id="IPR028364">
    <property type="entry name" value="Ribosomal_uL1/biogenesis"/>
</dbReference>
<dbReference type="AlphaFoldDB" id="A0AAD9KDU4"/>
<organism evidence="11 12">
    <name type="scientific">Ridgeia piscesae</name>
    <name type="common">Tubeworm</name>
    <dbReference type="NCBI Taxonomy" id="27915"/>
    <lineage>
        <taxon>Eukaryota</taxon>
        <taxon>Metazoa</taxon>
        <taxon>Spiralia</taxon>
        <taxon>Lophotrochozoa</taxon>
        <taxon>Annelida</taxon>
        <taxon>Polychaeta</taxon>
        <taxon>Sedentaria</taxon>
        <taxon>Canalipalpata</taxon>
        <taxon>Sabellida</taxon>
        <taxon>Siboglinidae</taxon>
        <taxon>Ridgeia</taxon>
    </lineage>
</organism>
<evidence type="ECO:0000256" key="5">
    <source>
        <dbReference type="ARBA" id="ARBA00022990"/>
    </source>
</evidence>
<dbReference type="InterPro" id="IPR023674">
    <property type="entry name" value="Ribosomal_uL1-like"/>
</dbReference>
<comment type="similarity">
    <text evidence="9">Belongs to the universal ribosomal protein uL1 family. Highly divergent.</text>
</comment>
<keyword evidence="12" id="KW-1185">Reference proteome</keyword>
<keyword evidence="5" id="KW-0007">Acetylation</keyword>
<dbReference type="Gene3D" id="3.30.190.20">
    <property type="match status" value="1"/>
</dbReference>
<comment type="function">
    <text evidence="8">Regulates cellular senescence through inhibition of PTEN translation. Acts as a pro-apoptotic regulator in response to DNA damage.</text>
</comment>
<accession>A0AAD9KDU4</accession>
<dbReference type="GO" id="GO:0005730">
    <property type="term" value="C:nucleolus"/>
    <property type="evidence" value="ECO:0007669"/>
    <property type="project" value="UniProtKB-SubCell"/>
</dbReference>
<dbReference type="Pfam" id="PF00687">
    <property type="entry name" value="Ribosomal_L1"/>
    <property type="match status" value="1"/>
</dbReference>
<sequence>MQEGVKALVEYVRKKEDSVSLLNETHNIHLQLTFKKVPDVANKIIRIHLPTSLQTDTREVCLFVKDLDRKSRDYEVTVRHFRELLDQHKVSGVSEIISVKELKIEYSTFEAKKNLSNMYDVYLADEAIVGVLMPLLGKHFIRKKRHPIQVNLKAKDVKEEFDRALSMTQCILGGRGSTCTVPVAHSGMTEEQISQNVIAAVKRLSETIPGGAVNIRNLHIKTPLSPAILVYVSLGSSDEVTLPVTKVVETLDEPEDVTTVMGAKVRVLPSGEIQIIPDPKDD</sequence>
<evidence type="ECO:0000256" key="3">
    <source>
        <dbReference type="ARBA" id="ARBA00022553"/>
    </source>
</evidence>
<protein>
    <recommendedName>
        <fullName evidence="10">Ribosomal L1 domain-containing protein 1</fullName>
    </recommendedName>
</protein>
<dbReference type="InterPro" id="IPR016095">
    <property type="entry name" value="Ribosomal_uL1_3-a/b-sand"/>
</dbReference>